<evidence type="ECO:0000313" key="3">
    <source>
        <dbReference type="Proteomes" id="UP000298663"/>
    </source>
</evidence>
<keyword evidence="3" id="KW-1185">Reference proteome</keyword>
<organism evidence="2 3">
    <name type="scientific">Steinernema carpocapsae</name>
    <name type="common">Entomopathogenic nematode</name>
    <dbReference type="NCBI Taxonomy" id="34508"/>
    <lineage>
        <taxon>Eukaryota</taxon>
        <taxon>Metazoa</taxon>
        <taxon>Ecdysozoa</taxon>
        <taxon>Nematoda</taxon>
        <taxon>Chromadorea</taxon>
        <taxon>Rhabditida</taxon>
        <taxon>Tylenchina</taxon>
        <taxon>Panagrolaimomorpha</taxon>
        <taxon>Strongyloidoidea</taxon>
        <taxon>Steinernematidae</taxon>
        <taxon>Steinernema</taxon>
    </lineage>
</organism>
<comment type="caution">
    <text evidence="2">The sequence shown here is derived from an EMBL/GenBank/DDBJ whole genome shotgun (WGS) entry which is preliminary data.</text>
</comment>
<dbReference type="AlphaFoldDB" id="A0A4U8UIV8"/>
<gene>
    <name evidence="2" type="ORF">L596_000453</name>
</gene>
<dbReference type="Proteomes" id="UP000298663">
    <property type="component" value="Unassembled WGS sequence"/>
</dbReference>
<dbReference type="EMBL" id="AZBU02000001">
    <property type="protein sequence ID" value="TMS32636.1"/>
    <property type="molecule type" value="Genomic_DNA"/>
</dbReference>
<protein>
    <submittedName>
        <fullName evidence="2">Uncharacterized protein</fullName>
    </submittedName>
</protein>
<evidence type="ECO:0000313" key="2">
    <source>
        <dbReference type="EMBL" id="TMS32636.1"/>
    </source>
</evidence>
<sequence>MEGVTRASTTTEFNEAELITAANLYHILVGIIVVVLFMTLGTIAFCVFYKPDVGIRDEGSVTFLLATFDNSKFRPIHDNNNNEIEEEDFALSTIAEEEDMDDDVQDTATGI</sequence>
<reference evidence="2 3" key="2">
    <citation type="journal article" date="2019" name="G3 (Bethesda)">
        <title>Hybrid Assembly of the Genome of the Entomopathogenic Nematode Steinernema carpocapsae Identifies the X-Chromosome.</title>
        <authorList>
            <person name="Serra L."/>
            <person name="Macchietto M."/>
            <person name="Macias-Munoz A."/>
            <person name="McGill C.J."/>
            <person name="Rodriguez I.M."/>
            <person name="Rodriguez B."/>
            <person name="Murad R."/>
            <person name="Mortazavi A."/>
        </authorList>
    </citation>
    <scope>NUCLEOTIDE SEQUENCE [LARGE SCALE GENOMIC DNA]</scope>
    <source>
        <strain evidence="2 3">ALL</strain>
    </source>
</reference>
<feature type="transmembrane region" description="Helical" evidence="1">
    <location>
        <begin position="24"/>
        <end position="49"/>
    </location>
</feature>
<keyword evidence="1" id="KW-0472">Membrane</keyword>
<name>A0A4U8UIV8_STECR</name>
<keyword evidence="1" id="KW-0812">Transmembrane</keyword>
<accession>A0A4U8UIV8</accession>
<keyword evidence="1" id="KW-1133">Transmembrane helix</keyword>
<proteinExistence type="predicted"/>
<evidence type="ECO:0000256" key="1">
    <source>
        <dbReference type="SAM" id="Phobius"/>
    </source>
</evidence>
<reference evidence="2 3" key="1">
    <citation type="journal article" date="2015" name="Genome Biol.">
        <title>Comparative genomics of Steinernema reveals deeply conserved gene regulatory networks.</title>
        <authorList>
            <person name="Dillman A.R."/>
            <person name="Macchietto M."/>
            <person name="Porter C.F."/>
            <person name="Rogers A."/>
            <person name="Williams B."/>
            <person name="Antoshechkin I."/>
            <person name="Lee M.M."/>
            <person name="Goodwin Z."/>
            <person name="Lu X."/>
            <person name="Lewis E.E."/>
            <person name="Goodrich-Blair H."/>
            <person name="Stock S.P."/>
            <person name="Adams B.J."/>
            <person name="Sternberg P.W."/>
            <person name="Mortazavi A."/>
        </authorList>
    </citation>
    <scope>NUCLEOTIDE SEQUENCE [LARGE SCALE GENOMIC DNA]</scope>
    <source>
        <strain evidence="2 3">ALL</strain>
    </source>
</reference>